<dbReference type="PANTHER" id="PTHR11224:SF10">
    <property type="entry name" value="IP09428P-RELATED"/>
    <property type="match status" value="1"/>
</dbReference>
<dbReference type="GO" id="GO:0000209">
    <property type="term" value="P:protein polyubiquitination"/>
    <property type="evidence" value="ECO:0007669"/>
    <property type="project" value="InterPro"/>
</dbReference>
<evidence type="ECO:0000256" key="11">
    <source>
        <dbReference type="ARBA" id="ARBA00023323"/>
    </source>
</evidence>
<reference evidence="19 22" key="1">
    <citation type="journal article" date="2018" name="Viruses">
        <title>Genome Sequences of Akhmeta Virus, an Early Divergent Old World Orthopoxvirus.</title>
        <authorList>
            <person name="Gao J"/>
            <person name="Gigante C"/>
            <person name="Khmaladze E"/>
            <person name="Liu P"/>
            <person name="Tang S"/>
            <person name="Wilkins K"/>
            <person name="Zhao K"/>
            <person name="Davidson W"/>
            <person name="Nakazawa Y"/>
            <person name="Maghlakelidze G"/>
            <person name="Geleishvili M"/>
            <person name="Kokhreidze M"/>
            <person name="Carroll DS"/>
            <person name="Emerson G Li.Y."/>
        </authorList>
    </citation>
    <scope>NUCLEOTIDE SEQUENCE [LARGE SCALE GENOMIC DNA]</scope>
    <source>
        <strain evidence="20">Akhmeta_2013-85</strain>
        <strain evidence="19">Akhmeta_2013-88</strain>
    </source>
</reference>
<keyword evidence="2" id="KW-0945">Host-virus interaction</keyword>
<evidence type="ECO:0000256" key="9">
    <source>
        <dbReference type="ARBA" id="ARBA00022833"/>
    </source>
</evidence>
<evidence type="ECO:0000256" key="12">
    <source>
        <dbReference type="ARBA" id="ARBA00025051"/>
    </source>
</evidence>
<comment type="function">
    <text evidence="12">RING-finger E3 ubiquitin ligase which catalyzes the formation of both 'Lys-48'- and 'Lys-63'-linked polyubiquitin chains. Plays an important role in virulence by acting as an anti-apoptotic factor.</text>
</comment>
<evidence type="ECO:0000313" key="23">
    <source>
        <dbReference type="Proteomes" id="UP000324628"/>
    </source>
</evidence>
<dbReference type="Pfam" id="PF13639">
    <property type="entry name" value="zf-RING_2"/>
    <property type="match status" value="1"/>
</dbReference>
<dbReference type="GO" id="GO:0016881">
    <property type="term" value="F:acid-amino acid ligase activity"/>
    <property type="evidence" value="ECO:0007669"/>
    <property type="project" value="InterPro"/>
</dbReference>
<keyword evidence="19" id="KW-0436">Ligase</keyword>
<dbReference type="GO" id="GO:0061630">
    <property type="term" value="F:ubiquitin protein ligase activity"/>
    <property type="evidence" value="ECO:0007669"/>
    <property type="project" value="InterPro"/>
</dbReference>
<dbReference type="EMBL" id="MN244296">
    <property type="protein sequence ID" value="QEQ49356.1"/>
    <property type="molecule type" value="Genomic_DNA"/>
</dbReference>
<dbReference type="Pfam" id="PF04383">
    <property type="entry name" value="KilA-N"/>
    <property type="match status" value="1"/>
</dbReference>
<dbReference type="InterPro" id="IPR017880">
    <property type="entry name" value="KilA_N"/>
</dbReference>
<name>A0A346FRB1_9POXV</name>
<evidence type="ECO:0000256" key="5">
    <source>
        <dbReference type="ARBA" id="ARBA00022711"/>
    </source>
</evidence>
<accession>A0A346FRB1</accession>
<organism evidence="19 22">
    <name type="scientific">Orthopoxvirus akhmetapox</name>
    <dbReference type="NCBI Taxonomy" id="2200830"/>
    <lineage>
        <taxon>Viruses</taxon>
        <taxon>Varidnaviria</taxon>
        <taxon>Bamfordvirae</taxon>
        <taxon>Nucleocytoviricota</taxon>
        <taxon>Pokkesviricetes</taxon>
        <taxon>Chitovirales</taxon>
        <taxon>Poxviridae</taxon>
        <taxon>Chordopoxvirinae</taxon>
        <taxon>Orthopoxvirus</taxon>
    </lineage>
</organism>
<keyword evidence="8" id="KW-0833">Ubl conjugation pathway</keyword>
<reference evidence="19" key="2">
    <citation type="submission" date="2018-07" db="EMBL/GenBank/DDBJ databases">
        <authorList>
            <person name="Gao J."/>
            <person name="Li Y."/>
            <person name="Wang H."/>
        </authorList>
    </citation>
    <scope>NUCLEOTIDE SEQUENCE</scope>
    <source>
        <strain evidence="20">Akhmeta_2013-85</strain>
        <strain evidence="19">Akhmeta_2013-88</strain>
    </source>
</reference>
<evidence type="ECO:0000259" key="17">
    <source>
        <dbReference type="PROSITE" id="PS50089"/>
    </source>
</evidence>
<dbReference type="InterPro" id="IPR001841">
    <property type="entry name" value="Znf_RING"/>
</dbReference>
<protein>
    <recommendedName>
        <fullName evidence="15">Host range factor p28</fullName>
    </recommendedName>
    <alternativeName>
        <fullName evidence="14">E3 ubiquitin-protein ligase p28</fullName>
    </alternativeName>
</protein>
<proteinExistence type="inferred from homology"/>
<evidence type="ECO:0000313" key="19">
    <source>
        <dbReference type="EMBL" id="AXN74804.1"/>
    </source>
</evidence>
<evidence type="ECO:0000256" key="4">
    <source>
        <dbReference type="ARBA" id="ARBA00022679"/>
    </source>
</evidence>
<evidence type="ECO:0000256" key="14">
    <source>
        <dbReference type="ARBA" id="ARBA00034917"/>
    </source>
</evidence>
<dbReference type="GO" id="GO:0008270">
    <property type="term" value="F:zinc ion binding"/>
    <property type="evidence" value="ECO:0007669"/>
    <property type="project" value="UniProtKB-KW"/>
</dbReference>
<dbReference type="EMBL" id="MH607142">
    <property type="protein sequence ID" value="AXN75024.1"/>
    <property type="molecule type" value="Genomic_DNA"/>
</dbReference>
<dbReference type="InterPro" id="IPR013083">
    <property type="entry name" value="Znf_RING/FYVE/PHD"/>
</dbReference>
<comment type="similarity">
    <text evidence="13">Belongs to the orthopoxvirus OPG021 family.</text>
</comment>
<dbReference type="EMBL" id="MH607141">
    <property type="protein sequence ID" value="AXN74804.1"/>
    <property type="molecule type" value="Genomic_DNA"/>
</dbReference>
<sequence>MEFDPTKINISSRDNVKILQYIDEPNDIRLTVYIIQNNNLTYYVNVTKISPYLANQFRAWKKRIVGREYMTNLSRETGIQQSKLTETIRNCQKNRDIYGLYIHYNLVINVVIDWITDVITQSILRVLVNWYITNSDQVIGNRDSPNTPNNTTTISELDIIKILDKYEEVYRVSKEKECGICYEAIYSKRLEKDRYFGLLDSCTHIFCITCINIWYRTRRETGAIDNCPICRTRFRNITMSKFYKLVN</sequence>
<dbReference type="Proteomes" id="UP000320472">
    <property type="component" value="Segment"/>
</dbReference>
<gene>
    <name evidence="19" type="ORF">AKMV-88-019</name>
    <name evidence="20 21" type="ORF">AKMV019</name>
</gene>
<dbReference type="GO" id="GO:0052150">
    <property type="term" value="P:symbiont-mediated perturbation of host apoptosis"/>
    <property type="evidence" value="ECO:0007669"/>
    <property type="project" value="UniProtKB-KW"/>
</dbReference>
<evidence type="ECO:0000256" key="6">
    <source>
        <dbReference type="ARBA" id="ARBA00022723"/>
    </source>
</evidence>
<keyword evidence="3" id="KW-1130">Modulation of host ubiquitin pathway by virus</keyword>
<evidence type="ECO:0000256" key="13">
    <source>
        <dbReference type="ARBA" id="ARBA00034749"/>
    </source>
</evidence>
<evidence type="ECO:0000256" key="3">
    <source>
        <dbReference type="ARBA" id="ARBA00022662"/>
    </source>
</evidence>
<dbReference type="Proteomes" id="UP000324628">
    <property type="component" value="Segment"/>
</dbReference>
<dbReference type="GO" id="GO:0039648">
    <property type="term" value="P:symbiont-mediated perturbation of host ubiquitin-like protein modification"/>
    <property type="evidence" value="ECO:0007669"/>
    <property type="project" value="UniProtKB-KW"/>
</dbReference>
<keyword evidence="6" id="KW-0479">Metal-binding</keyword>
<feature type="domain" description="KilA-N" evidence="18">
    <location>
        <begin position="21"/>
        <end position="130"/>
    </location>
</feature>
<evidence type="ECO:0000313" key="20">
    <source>
        <dbReference type="EMBL" id="AXN75024.1"/>
    </source>
</evidence>
<evidence type="ECO:0000256" key="10">
    <source>
        <dbReference type="ARBA" id="ARBA00023200"/>
    </source>
</evidence>
<reference evidence="21 23" key="3">
    <citation type="submission" date="2019-07" db="EMBL/GenBank/DDBJ databases">
        <title>Isolation and characterization of Akhmeta virus from wild caught rodents (Apodemus spp.) in Georgia.</title>
        <authorList>
            <person name="Doty J.B."/>
            <person name="Maghlakelidze G."/>
            <person name="Sikharulidze I."/>
            <person name="Tu S.-L."/>
            <person name="Morgan C.N."/>
            <person name="Mauldin M.R."/>
            <person name="Parkadze O."/>
            <person name="Kartskhia N."/>
            <person name="Turmanidze M."/>
            <person name="Matheny A."/>
            <person name="Davidson W."/>
            <person name="Tang S."/>
            <person name="Li Y."/>
            <person name="Upton C."/>
            <person name="Carroll D.S."/>
            <person name="Emerson G.L."/>
        </authorList>
    </citation>
    <scope>NUCLEOTIDE SEQUENCE [LARGE SCALE GENOMIC DNA]</scope>
    <source>
        <strain evidence="21">G66</strain>
    </source>
</reference>
<evidence type="ECO:0000256" key="1">
    <source>
        <dbReference type="ARBA" id="ARBA00004192"/>
    </source>
</evidence>
<dbReference type="InterPro" id="IPR016398">
    <property type="entry name" value="E3_ubiquitin-prot_ligase_p28"/>
</dbReference>
<keyword evidence="7 16" id="KW-0863">Zinc-finger</keyword>
<keyword evidence="22" id="KW-1185">Reference proteome</keyword>
<dbReference type="SMART" id="SM00184">
    <property type="entry name" value="RING"/>
    <property type="match status" value="1"/>
</dbReference>
<keyword evidence="10" id="KW-1035">Host cytoplasm</keyword>
<dbReference type="PROSITE" id="PS00518">
    <property type="entry name" value="ZF_RING_1"/>
    <property type="match status" value="1"/>
</dbReference>
<keyword evidence="4" id="KW-0808">Transferase</keyword>
<dbReference type="PROSITE" id="PS50089">
    <property type="entry name" value="ZF_RING_2"/>
    <property type="match status" value="1"/>
</dbReference>
<evidence type="ECO:0000313" key="21">
    <source>
        <dbReference type="EMBL" id="QEQ49356.1"/>
    </source>
</evidence>
<evidence type="ECO:0000259" key="18">
    <source>
        <dbReference type="PROSITE" id="PS51301"/>
    </source>
</evidence>
<feature type="domain" description="RING-type" evidence="17">
    <location>
        <begin position="178"/>
        <end position="231"/>
    </location>
</feature>
<dbReference type="Proteomes" id="UP000315114">
    <property type="component" value="Segment"/>
</dbReference>
<evidence type="ECO:0000256" key="8">
    <source>
        <dbReference type="ARBA" id="ARBA00022786"/>
    </source>
</evidence>
<evidence type="ECO:0000256" key="15">
    <source>
        <dbReference type="ARBA" id="ARBA00039653"/>
    </source>
</evidence>
<dbReference type="Gene3D" id="3.30.40.10">
    <property type="entry name" value="Zinc/RING finger domain, C3HC4 (zinc finger)"/>
    <property type="match status" value="1"/>
</dbReference>
<dbReference type="PIRSF" id="PIRSF003775">
    <property type="entry name" value="E3_ubiquit_lig_p28"/>
    <property type="match status" value="1"/>
</dbReference>
<evidence type="ECO:0000313" key="22">
    <source>
        <dbReference type="Proteomes" id="UP000320472"/>
    </source>
</evidence>
<dbReference type="SUPFAM" id="SSF57850">
    <property type="entry name" value="RING/U-box"/>
    <property type="match status" value="1"/>
</dbReference>
<dbReference type="InterPro" id="IPR045072">
    <property type="entry name" value="MKRN-like"/>
</dbReference>
<dbReference type="GO" id="GO:0030430">
    <property type="term" value="C:host cell cytoplasm"/>
    <property type="evidence" value="ECO:0007669"/>
    <property type="project" value="UniProtKB-SubCell"/>
</dbReference>
<dbReference type="InterPro" id="IPR017907">
    <property type="entry name" value="Znf_RING_CS"/>
</dbReference>
<dbReference type="PROSITE" id="PS51301">
    <property type="entry name" value="KILA_N"/>
    <property type="match status" value="1"/>
</dbReference>
<comment type="subcellular location">
    <subcellularLocation>
        <location evidence="1">Host cytoplasm</location>
    </subcellularLocation>
</comment>
<keyword evidence="5" id="KW-1128">Modulation of host ubiquitin pathway by viral E3 ligase</keyword>
<evidence type="ECO:0000256" key="2">
    <source>
        <dbReference type="ARBA" id="ARBA00022581"/>
    </source>
</evidence>
<evidence type="ECO:0000256" key="7">
    <source>
        <dbReference type="ARBA" id="ARBA00022771"/>
    </source>
</evidence>
<keyword evidence="9" id="KW-0862">Zinc</keyword>
<dbReference type="PANTHER" id="PTHR11224">
    <property type="entry name" value="MAKORIN-RELATED"/>
    <property type="match status" value="1"/>
</dbReference>
<dbReference type="InterPro" id="IPR018004">
    <property type="entry name" value="KilA/APSES_HTH"/>
</dbReference>
<keyword evidence="11" id="KW-1119">Modulation of host cell apoptosis by virus</keyword>
<evidence type="ECO:0000256" key="16">
    <source>
        <dbReference type="PROSITE-ProRule" id="PRU00175"/>
    </source>
</evidence>